<evidence type="ECO:0000313" key="2">
    <source>
        <dbReference type="Proteomes" id="UP000677611"/>
    </source>
</evidence>
<dbReference type="RefSeq" id="WP_208018654.1">
    <property type="nucleotide sequence ID" value="NZ_JAGDQJ010000022.1"/>
</dbReference>
<protein>
    <submittedName>
        <fullName evidence="1">Uncharacterized protein</fullName>
    </submittedName>
</protein>
<comment type="caution">
    <text evidence="1">The sequence shown here is derived from an EMBL/GenBank/DDBJ whole genome shotgun (WGS) entry which is preliminary data.</text>
</comment>
<gene>
    <name evidence="1" type="ORF">J4P90_18830</name>
</gene>
<evidence type="ECO:0000313" key="1">
    <source>
        <dbReference type="EMBL" id="MBO1627251.1"/>
    </source>
</evidence>
<keyword evidence="2" id="KW-1185">Reference proteome</keyword>
<name>A0ABS3P220_9BACI</name>
<reference evidence="1 2" key="1">
    <citation type="submission" date="2021-03" db="EMBL/GenBank/DDBJ databases">
        <title>Identification of novel Bacillus strains.</title>
        <authorList>
            <person name="Xiao Z."/>
            <person name="Li Y."/>
            <person name="Shen J."/>
        </authorList>
    </citation>
    <scope>NUCLEOTIDE SEQUENCE [LARGE SCALE GENOMIC DNA]</scope>
    <source>
        <strain evidence="1 2">SY8</strain>
    </source>
</reference>
<proteinExistence type="predicted"/>
<dbReference type="Proteomes" id="UP000677611">
    <property type="component" value="Unassembled WGS sequence"/>
</dbReference>
<sequence length="88" mass="10553">MLNVTFLYCNKKPACEGGFSYNYEAKYGFIPLFTGSKTPTSRFSEKQGREVRVLYKWRMKKKYLWKFYVIPLCMDNMYPHLKVLKSED</sequence>
<dbReference type="EMBL" id="JAGDQJ010000022">
    <property type="protein sequence ID" value="MBO1627251.1"/>
    <property type="molecule type" value="Genomic_DNA"/>
</dbReference>
<organism evidence="1 2">
    <name type="scientific">Bacillus arachidis</name>
    <dbReference type="NCBI Taxonomy" id="2819290"/>
    <lineage>
        <taxon>Bacteria</taxon>
        <taxon>Bacillati</taxon>
        <taxon>Bacillota</taxon>
        <taxon>Bacilli</taxon>
        <taxon>Bacillales</taxon>
        <taxon>Bacillaceae</taxon>
        <taxon>Bacillus</taxon>
    </lineage>
</organism>
<accession>A0ABS3P220</accession>